<protein>
    <submittedName>
        <fullName evidence="1">Uncharacterized protein</fullName>
    </submittedName>
</protein>
<accession>A0ABS5V2D5</accession>
<gene>
    <name evidence="1" type="ORF">KJI95_08805</name>
</gene>
<reference evidence="1 2" key="1">
    <citation type="submission" date="2021-05" db="EMBL/GenBank/DDBJ databases">
        <title>Shewanella sp. JM162201.</title>
        <authorList>
            <person name="Xu S."/>
            <person name="Li A."/>
        </authorList>
    </citation>
    <scope>NUCLEOTIDE SEQUENCE [LARGE SCALE GENOMIC DNA]</scope>
    <source>
        <strain evidence="1 2">JM162201</strain>
    </source>
</reference>
<dbReference type="RefSeq" id="WP_214506835.1">
    <property type="nucleotide sequence ID" value="NZ_JAHEPS010000003.1"/>
</dbReference>
<evidence type="ECO:0000313" key="1">
    <source>
        <dbReference type="EMBL" id="MBT1444622.1"/>
    </source>
</evidence>
<proteinExistence type="predicted"/>
<evidence type="ECO:0000313" key="2">
    <source>
        <dbReference type="Proteomes" id="UP001195903"/>
    </source>
</evidence>
<sequence length="148" mass="15340">MEKSAYLDVMGISRWQQRGAALPATANSGSSIDASIYVSIDKTINASVDSSTGTDAIVKSRAGSEALQPALLASLECLLRHPLCTGVYGSLQGGQLHLTRAAQGFDASHSGMQPADDIRSEHVYPLGELGSGAAKKALWQAIVASGVL</sequence>
<keyword evidence="2" id="KW-1185">Reference proteome</keyword>
<comment type="caution">
    <text evidence="1">The sequence shown here is derived from an EMBL/GenBank/DDBJ whole genome shotgun (WGS) entry which is preliminary data.</text>
</comment>
<dbReference type="Proteomes" id="UP001195903">
    <property type="component" value="Unassembled WGS sequence"/>
</dbReference>
<organism evidence="1 2">
    <name type="scientific">Shewanella jiangmenensis</name>
    <dbReference type="NCBI Taxonomy" id="2837387"/>
    <lineage>
        <taxon>Bacteria</taxon>
        <taxon>Pseudomonadati</taxon>
        <taxon>Pseudomonadota</taxon>
        <taxon>Gammaproteobacteria</taxon>
        <taxon>Alteromonadales</taxon>
        <taxon>Shewanellaceae</taxon>
        <taxon>Shewanella</taxon>
    </lineage>
</organism>
<name>A0ABS5V2D5_9GAMM</name>
<dbReference type="EMBL" id="JAHEPS010000003">
    <property type="protein sequence ID" value="MBT1444622.1"/>
    <property type="molecule type" value="Genomic_DNA"/>
</dbReference>